<keyword evidence="2" id="KW-0238">DNA-binding</keyword>
<reference evidence="5 6" key="1">
    <citation type="submission" date="2020-07" db="EMBL/GenBank/DDBJ databases">
        <authorList>
            <person name="Feng X."/>
        </authorList>
    </citation>
    <scope>NUCLEOTIDE SEQUENCE [LARGE SCALE GENOMIC DNA]</scope>
    <source>
        <strain evidence="5 6">JCM31066</strain>
    </source>
</reference>
<comment type="caution">
    <text evidence="5">The sequence shown here is derived from an EMBL/GenBank/DDBJ whole genome shotgun (WGS) entry which is preliminary data.</text>
</comment>
<gene>
    <name evidence="5" type="ORF">H5P28_06730</name>
</gene>
<feature type="domain" description="HTH arsR-type" evidence="4">
    <location>
        <begin position="6"/>
        <end position="102"/>
    </location>
</feature>
<dbReference type="SUPFAM" id="SSF46785">
    <property type="entry name" value="Winged helix' DNA-binding domain"/>
    <property type="match status" value="1"/>
</dbReference>
<dbReference type="InterPro" id="IPR011991">
    <property type="entry name" value="ArsR-like_HTH"/>
</dbReference>
<organism evidence="5 6">
    <name type="scientific">Ruficoccus amylovorans</name>
    <dbReference type="NCBI Taxonomy" id="1804625"/>
    <lineage>
        <taxon>Bacteria</taxon>
        <taxon>Pseudomonadati</taxon>
        <taxon>Verrucomicrobiota</taxon>
        <taxon>Opitutia</taxon>
        <taxon>Puniceicoccales</taxon>
        <taxon>Cerasicoccaceae</taxon>
        <taxon>Ruficoccus</taxon>
    </lineage>
</organism>
<dbReference type="Proteomes" id="UP000546464">
    <property type="component" value="Unassembled WGS sequence"/>
</dbReference>
<evidence type="ECO:0000256" key="3">
    <source>
        <dbReference type="ARBA" id="ARBA00023163"/>
    </source>
</evidence>
<keyword evidence="1" id="KW-0805">Transcription regulation</keyword>
<dbReference type="InterPro" id="IPR051081">
    <property type="entry name" value="HTH_MetalResp_TranReg"/>
</dbReference>
<dbReference type="InterPro" id="IPR036388">
    <property type="entry name" value="WH-like_DNA-bd_sf"/>
</dbReference>
<dbReference type="PANTHER" id="PTHR33154:SF12">
    <property type="entry name" value="TRANSCRIPTIONAL REGULATORY PROTEIN"/>
    <property type="match status" value="1"/>
</dbReference>
<evidence type="ECO:0000256" key="1">
    <source>
        <dbReference type="ARBA" id="ARBA00023015"/>
    </source>
</evidence>
<sequence length="102" mass="11230">MKAYNHPDLEEVSLTTAMQALADPARMAILRAVVESESGEIACNEISLQLSKATVSHHFETLREAGLIRTRVAGTKCLSSLRGEEFDERFPGLLELVLNESD</sequence>
<evidence type="ECO:0000256" key="2">
    <source>
        <dbReference type="ARBA" id="ARBA00023125"/>
    </source>
</evidence>
<dbReference type="Pfam" id="PF12840">
    <property type="entry name" value="HTH_20"/>
    <property type="match status" value="1"/>
</dbReference>
<dbReference type="AlphaFoldDB" id="A0A842HEJ9"/>
<keyword evidence="3" id="KW-0804">Transcription</keyword>
<dbReference type="PROSITE" id="PS50987">
    <property type="entry name" value="HTH_ARSR_2"/>
    <property type="match status" value="1"/>
</dbReference>
<dbReference type="RefSeq" id="WP_185674940.1">
    <property type="nucleotide sequence ID" value="NZ_JACHVB010000020.1"/>
</dbReference>
<evidence type="ECO:0000313" key="6">
    <source>
        <dbReference type="Proteomes" id="UP000546464"/>
    </source>
</evidence>
<dbReference type="GO" id="GO:0003677">
    <property type="term" value="F:DNA binding"/>
    <property type="evidence" value="ECO:0007669"/>
    <property type="project" value="UniProtKB-KW"/>
</dbReference>
<keyword evidence="6" id="KW-1185">Reference proteome</keyword>
<accession>A0A842HEJ9</accession>
<protein>
    <submittedName>
        <fullName evidence="5">Winged helix-turn-helix transcriptional regulator</fullName>
    </submittedName>
</protein>
<dbReference type="CDD" id="cd00090">
    <property type="entry name" value="HTH_ARSR"/>
    <property type="match status" value="1"/>
</dbReference>
<dbReference type="GO" id="GO:0003700">
    <property type="term" value="F:DNA-binding transcription factor activity"/>
    <property type="evidence" value="ECO:0007669"/>
    <property type="project" value="InterPro"/>
</dbReference>
<dbReference type="PANTHER" id="PTHR33154">
    <property type="entry name" value="TRANSCRIPTIONAL REGULATOR, ARSR FAMILY"/>
    <property type="match status" value="1"/>
</dbReference>
<evidence type="ECO:0000259" key="4">
    <source>
        <dbReference type="PROSITE" id="PS50987"/>
    </source>
</evidence>
<proteinExistence type="predicted"/>
<dbReference type="EMBL" id="JACHVB010000020">
    <property type="protein sequence ID" value="MBC2593954.1"/>
    <property type="molecule type" value="Genomic_DNA"/>
</dbReference>
<dbReference type="SMART" id="SM00418">
    <property type="entry name" value="HTH_ARSR"/>
    <property type="match status" value="1"/>
</dbReference>
<dbReference type="InterPro" id="IPR036390">
    <property type="entry name" value="WH_DNA-bd_sf"/>
</dbReference>
<name>A0A842HEJ9_9BACT</name>
<evidence type="ECO:0000313" key="5">
    <source>
        <dbReference type="EMBL" id="MBC2593954.1"/>
    </source>
</evidence>
<dbReference type="Gene3D" id="1.10.10.10">
    <property type="entry name" value="Winged helix-like DNA-binding domain superfamily/Winged helix DNA-binding domain"/>
    <property type="match status" value="1"/>
</dbReference>
<dbReference type="PRINTS" id="PR00778">
    <property type="entry name" value="HTHARSR"/>
</dbReference>
<dbReference type="InterPro" id="IPR001845">
    <property type="entry name" value="HTH_ArsR_DNA-bd_dom"/>
</dbReference>